<reference evidence="1" key="1">
    <citation type="submission" date="2020-03" db="EMBL/GenBank/DDBJ databases">
        <title>The deep terrestrial virosphere.</title>
        <authorList>
            <person name="Holmfeldt K."/>
            <person name="Nilsson E."/>
            <person name="Simone D."/>
            <person name="Lopez-Fernandez M."/>
            <person name="Wu X."/>
            <person name="de Brujin I."/>
            <person name="Lundin D."/>
            <person name="Andersson A."/>
            <person name="Bertilsson S."/>
            <person name="Dopson M."/>
        </authorList>
    </citation>
    <scope>NUCLEOTIDE SEQUENCE</scope>
    <source>
        <strain evidence="1">MM415B00627</strain>
    </source>
</reference>
<name>A0A6M3J1N2_9ZZZZ</name>
<sequence length="254" mass="28433">MPISPDEALARLKEERQRRQSGGGGTPRVAVVTPMSWSHTPKVTHMALETLRMKHPTIATFYPESDTIGAMRNLGVRKVRKVGGFTHILFCDADMTWGHAGNTMAEDPLGQLLAHKVDVVGGLCRSRHSPFACTLWEHRDDHYERVPPVGFGLVRYAATGGAFLLVRMEVFDELDKEFIGWPYFINRQELIVNGEPPPELRRQLSEDLYFCEQVGKLGIPIYVDLDCRIGHVVTAIVSDDAKHNVAISFPKGED</sequence>
<evidence type="ECO:0000313" key="1">
    <source>
        <dbReference type="EMBL" id="QJA63458.1"/>
    </source>
</evidence>
<protein>
    <recommendedName>
        <fullName evidence="2">Glycosyltransferase</fullName>
    </recommendedName>
</protein>
<proteinExistence type="predicted"/>
<dbReference type="AlphaFoldDB" id="A0A6M3J1N2"/>
<evidence type="ECO:0008006" key="2">
    <source>
        <dbReference type="Google" id="ProtNLM"/>
    </source>
</evidence>
<dbReference type="EMBL" id="MT141497">
    <property type="protein sequence ID" value="QJA63458.1"/>
    <property type="molecule type" value="Genomic_DNA"/>
</dbReference>
<dbReference type="SUPFAM" id="SSF53448">
    <property type="entry name" value="Nucleotide-diphospho-sugar transferases"/>
    <property type="match status" value="1"/>
</dbReference>
<dbReference type="InterPro" id="IPR029044">
    <property type="entry name" value="Nucleotide-diphossugar_trans"/>
</dbReference>
<gene>
    <name evidence="1" type="ORF">MM415B00627_0040</name>
</gene>
<accession>A0A6M3J1N2</accession>
<organism evidence="1">
    <name type="scientific">viral metagenome</name>
    <dbReference type="NCBI Taxonomy" id="1070528"/>
    <lineage>
        <taxon>unclassified sequences</taxon>
        <taxon>metagenomes</taxon>
        <taxon>organismal metagenomes</taxon>
    </lineage>
</organism>